<dbReference type="WBParaSite" id="EN70_1011">
    <property type="protein sequence ID" value="EN70_1011"/>
    <property type="gene ID" value="EN70_1011"/>
</dbReference>
<protein>
    <submittedName>
        <fullName evidence="6">ADP,ATP carrier protein</fullName>
    </submittedName>
</protein>
<dbReference type="AlphaFoldDB" id="A0A1I7V5J2"/>
<evidence type="ECO:0000256" key="2">
    <source>
        <dbReference type="ARBA" id="ARBA00022692"/>
    </source>
</evidence>
<evidence type="ECO:0000256" key="3">
    <source>
        <dbReference type="ARBA" id="ARBA00022989"/>
    </source>
</evidence>
<organism evidence="5 6">
    <name type="scientific">Loa loa</name>
    <name type="common">Eye worm</name>
    <name type="synonym">Filaria loa</name>
    <dbReference type="NCBI Taxonomy" id="7209"/>
    <lineage>
        <taxon>Eukaryota</taxon>
        <taxon>Metazoa</taxon>
        <taxon>Ecdysozoa</taxon>
        <taxon>Nematoda</taxon>
        <taxon>Chromadorea</taxon>
        <taxon>Rhabditida</taxon>
        <taxon>Spirurina</taxon>
        <taxon>Spiruromorpha</taxon>
        <taxon>Filarioidea</taxon>
        <taxon>Onchocercidae</taxon>
        <taxon>Loa</taxon>
    </lineage>
</organism>
<dbReference type="InterPro" id="IPR023271">
    <property type="entry name" value="Aquaporin-like"/>
</dbReference>
<evidence type="ECO:0000313" key="5">
    <source>
        <dbReference type="Proteomes" id="UP000095285"/>
    </source>
</evidence>
<evidence type="ECO:0000256" key="1">
    <source>
        <dbReference type="ARBA" id="ARBA00004141"/>
    </source>
</evidence>
<dbReference type="Proteomes" id="UP000095285">
    <property type="component" value="Unassembled WGS sequence"/>
</dbReference>
<accession>A0A1I7V5J2</accession>
<evidence type="ECO:0000313" key="6">
    <source>
        <dbReference type="WBParaSite" id="EN70_1011"/>
    </source>
</evidence>
<dbReference type="Gene3D" id="1.20.1080.10">
    <property type="entry name" value="Glycerol uptake facilitator protein"/>
    <property type="match status" value="1"/>
</dbReference>
<dbReference type="STRING" id="7209.A0A1I7V5J2"/>
<comment type="subcellular location">
    <subcellularLocation>
        <location evidence="1">Membrane</location>
        <topology evidence="1">Multi-pass membrane protein</topology>
    </subcellularLocation>
</comment>
<proteinExistence type="predicted"/>
<name>A0A1I7V5J2_LOALO</name>
<keyword evidence="2" id="KW-0812">Transmembrane</keyword>
<dbReference type="eggNOG" id="KOG0224">
    <property type="taxonomic scope" value="Eukaryota"/>
</dbReference>
<evidence type="ECO:0000256" key="4">
    <source>
        <dbReference type="ARBA" id="ARBA00023136"/>
    </source>
</evidence>
<keyword evidence="5" id="KW-1185">Reference proteome</keyword>
<sequence>MRHLERFKKYGQTEKELTCNLFAEFYGTVLLKNSIYWYWCDCSVAGHLALRYKLISAGNDRQDRTISLCCVGNLGWTCTSGSNGYFIHSWKGIFYSQSSVFRCAKFGAAFGARMMYMVYSETINTFDEGVRAINEQNATGIIFASYPQAYLSNTGAFIDQIPSLLFRRSITGANCGCSDWRVFLSVFYRSPYSETGGNKIDKDKWETDQENGLKQASRLLLLLLLL</sequence>
<dbReference type="GO" id="GO:0016020">
    <property type="term" value="C:membrane"/>
    <property type="evidence" value="ECO:0007669"/>
    <property type="project" value="UniProtKB-SubCell"/>
</dbReference>
<reference evidence="6" key="2">
    <citation type="submission" date="2016-11" db="UniProtKB">
        <authorList>
            <consortium name="WormBaseParasite"/>
        </authorList>
    </citation>
    <scope>IDENTIFICATION</scope>
</reference>
<keyword evidence="3" id="KW-1133">Transmembrane helix</keyword>
<reference evidence="5" key="1">
    <citation type="submission" date="2012-04" db="EMBL/GenBank/DDBJ databases">
        <title>The Genome Sequence of Loa loa.</title>
        <authorList>
            <consortium name="The Broad Institute Genome Sequencing Platform"/>
            <consortium name="Broad Institute Genome Sequencing Center for Infectious Disease"/>
            <person name="Nutman T.B."/>
            <person name="Fink D.L."/>
            <person name="Russ C."/>
            <person name="Young S."/>
            <person name="Zeng Q."/>
            <person name="Gargeya S."/>
            <person name="Alvarado L."/>
            <person name="Berlin A."/>
            <person name="Chapman S.B."/>
            <person name="Chen Z."/>
            <person name="Freedman E."/>
            <person name="Gellesch M."/>
            <person name="Goldberg J."/>
            <person name="Griggs A."/>
            <person name="Gujja S."/>
            <person name="Heilman E.R."/>
            <person name="Heiman D."/>
            <person name="Howarth C."/>
            <person name="Mehta T."/>
            <person name="Neiman D."/>
            <person name="Pearson M."/>
            <person name="Roberts A."/>
            <person name="Saif S."/>
            <person name="Shea T."/>
            <person name="Shenoy N."/>
            <person name="Sisk P."/>
            <person name="Stolte C."/>
            <person name="Sykes S."/>
            <person name="White J."/>
            <person name="Yandava C."/>
            <person name="Haas B."/>
            <person name="Henn M.R."/>
            <person name="Nusbaum C."/>
            <person name="Birren B."/>
        </authorList>
    </citation>
    <scope>NUCLEOTIDE SEQUENCE [LARGE SCALE GENOMIC DNA]</scope>
</reference>
<keyword evidence="4" id="KW-0472">Membrane</keyword>